<name>A0AA90SCR0_9GAMM</name>
<keyword evidence="1" id="KW-0472">Membrane</keyword>
<organism evidence="2 3">
    <name type="scientific">Candidatus Endonucleibacter bathymodioli</name>
    <dbReference type="NCBI Taxonomy" id="539814"/>
    <lineage>
        <taxon>Bacteria</taxon>
        <taxon>Pseudomonadati</taxon>
        <taxon>Pseudomonadota</taxon>
        <taxon>Gammaproteobacteria</taxon>
        <taxon>Oceanospirillales</taxon>
        <taxon>Endozoicomonadaceae</taxon>
        <taxon>Candidatus Endonucleibacter</taxon>
    </lineage>
</organism>
<dbReference type="Proteomes" id="UP001178148">
    <property type="component" value="Unassembled WGS sequence"/>
</dbReference>
<keyword evidence="1" id="KW-1133">Transmembrane helix</keyword>
<proteinExistence type="predicted"/>
<dbReference type="InterPro" id="IPR025498">
    <property type="entry name" value="DUF4389"/>
</dbReference>
<protein>
    <submittedName>
        <fullName evidence="2">DUF4389 domain-containing protein</fullName>
    </submittedName>
</protein>
<dbReference type="AlphaFoldDB" id="A0AA90SCR0"/>
<evidence type="ECO:0000313" key="3">
    <source>
        <dbReference type="Proteomes" id="UP001178148"/>
    </source>
</evidence>
<keyword evidence="1" id="KW-0812">Transmembrane</keyword>
<reference evidence="2 3" key="1">
    <citation type="journal article" date="2023" name="bioRxiv">
        <title>An intranuclear bacterial parasite of deep-sea mussels expresses apoptosis inhibitors acquired from its host.</title>
        <authorList>
            <person name="Gonzalez Porras M.A."/>
            <person name="Assie A."/>
            <person name="Tietjen M."/>
            <person name="Violette M."/>
            <person name="Kleiner M."/>
            <person name="Gruber-Vodicka H."/>
            <person name="Dubilier N."/>
            <person name="Leisch N."/>
        </authorList>
    </citation>
    <scope>NUCLEOTIDE SEQUENCE [LARGE SCALE GENOMIC DNA]</scope>
    <source>
        <strain evidence="2">IAP13</strain>
    </source>
</reference>
<comment type="caution">
    <text evidence="2">The sequence shown here is derived from an EMBL/GenBank/DDBJ whole genome shotgun (WGS) entry which is preliminary data.</text>
</comment>
<accession>A0AA90SCR0</accession>
<feature type="transmembrane region" description="Helical" evidence="1">
    <location>
        <begin position="20"/>
        <end position="49"/>
    </location>
</feature>
<dbReference type="EMBL" id="JASXSV010000004">
    <property type="protein sequence ID" value="MDP0588402.1"/>
    <property type="molecule type" value="Genomic_DNA"/>
</dbReference>
<evidence type="ECO:0000313" key="2">
    <source>
        <dbReference type="EMBL" id="MDP0588402.1"/>
    </source>
</evidence>
<gene>
    <name evidence="2" type="ORF">QS748_04120</name>
</gene>
<dbReference type="Pfam" id="PF14333">
    <property type="entry name" value="DUF4389"/>
    <property type="match status" value="1"/>
</dbReference>
<keyword evidence="3" id="KW-1185">Reference proteome</keyword>
<evidence type="ECO:0000256" key="1">
    <source>
        <dbReference type="SAM" id="Phobius"/>
    </source>
</evidence>
<sequence length="105" mass="12248">MMNNQVISNLKSESRWLRLFFMVVFFMAAYITALIISLVVGIQVIYGFIKGAPNERLRSLSKGLNLYFYQVLQYIGYNSDTRPFPFSDWPDADKKHLDEVISEKE</sequence>